<dbReference type="AlphaFoldDB" id="A0A644YIM5"/>
<sequence>MIDFAIVEALQQHYKTADEYVKLLESKKVKFLRDRRAIIYWEGQRNAFDRAIYLTTLYEDVNK</sequence>
<proteinExistence type="predicted"/>
<protein>
    <submittedName>
        <fullName evidence="1">Uncharacterized protein</fullName>
    </submittedName>
</protein>
<comment type="caution">
    <text evidence="1">The sequence shown here is derived from an EMBL/GenBank/DDBJ whole genome shotgun (WGS) entry which is preliminary data.</text>
</comment>
<evidence type="ECO:0000313" key="1">
    <source>
        <dbReference type="EMBL" id="MPM26343.1"/>
    </source>
</evidence>
<name>A0A644YIM5_9ZZZZ</name>
<dbReference type="EMBL" id="VSSQ01004710">
    <property type="protein sequence ID" value="MPM26343.1"/>
    <property type="molecule type" value="Genomic_DNA"/>
</dbReference>
<organism evidence="1">
    <name type="scientific">bioreactor metagenome</name>
    <dbReference type="NCBI Taxonomy" id="1076179"/>
    <lineage>
        <taxon>unclassified sequences</taxon>
        <taxon>metagenomes</taxon>
        <taxon>ecological metagenomes</taxon>
    </lineage>
</organism>
<gene>
    <name evidence="1" type="ORF">SDC9_72844</name>
</gene>
<reference evidence="1" key="1">
    <citation type="submission" date="2019-08" db="EMBL/GenBank/DDBJ databases">
        <authorList>
            <person name="Kucharzyk K."/>
            <person name="Murdoch R.W."/>
            <person name="Higgins S."/>
            <person name="Loffler F."/>
        </authorList>
    </citation>
    <scope>NUCLEOTIDE SEQUENCE</scope>
</reference>
<accession>A0A644YIM5</accession>